<evidence type="ECO:0000313" key="4">
    <source>
        <dbReference type="Proteomes" id="UP001216390"/>
    </source>
</evidence>
<dbReference type="GO" id="GO:0019748">
    <property type="term" value="P:secondary metabolic process"/>
    <property type="evidence" value="ECO:0007669"/>
    <property type="project" value="TreeGrafter"/>
</dbReference>
<dbReference type="RefSeq" id="WP_272735431.1">
    <property type="nucleotide sequence ID" value="NZ_CP116942.1"/>
</dbReference>
<protein>
    <submittedName>
        <fullName evidence="3">Amidohydrolase family protein</fullName>
    </submittedName>
</protein>
<keyword evidence="1" id="KW-0456">Lyase</keyword>
<dbReference type="GO" id="GO:0005737">
    <property type="term" value="C:cytoplasm"/>
    <property type="evidence" value="ECO:0007669"/>
    <property type="project" value="TreeGrafter"/>
</dbReference>
<dbReference type="Proteomes" id="UP001216390">
    <property type="component" value="Chromosome"/>
</dbReference>
<gene>
    <name evidence="3" type="ORF">PO878_15490</name>
</gene>
<dbReference type="Gene3D" id="3.20.20.140">
    <property type="entry name" value="Metal-dependent hydrolases"/>
    <property type="match status" value="1"/>
</dbReference>
<evidence type="ECO:0000313" key="3">
    <source>
        <dbReference type="EMBL" id="WCO65905.1"/>
    </source>
</evidence>
<evidence type="ECO:0000259" key="2">
    <source>
        <dbReference type="Pfam" id="PF04909"/>
    </source>
</evidence>
<dbReference type="EMBL" id="CP116942">
    <property type="protein sequence ID" value="WCO65905.1"/>
    <property type="molecule type" value="Genomic_DNA"/>
</dbReference>
<dbReference type="PANTHER" id="PTHR21240:SF28">
    <property type="entry name" value="ISO-OROTATE DECARBOXYLASE (EUROFUNG)"/>
    <property type="match status" value="1"/>
</dbReference>
<sequence>MTDPLLFVDGDGHLLEPPTALIDYAPPEHKHHIWQVQADDDGVEWLVLEDMRMEAAVMALAAAGGFSEEERVRSHSGQMGYADLPDYCWEAEARLEALDADDIAHSVLYPTMLLTFQHLRSLEFAEVQCRAYNDWLSDVCAKGRGRLHGVAILPHLDPERAAREVRRVADLPHIVGVQVRPNPAMDFKHLNHDVYEPIWAAAEEVGLPVGLHPLCSADLPGAIRGLQLNKLGTSDIPVQDQDDFGSDNIFFTQIIGNPVDMMTAVTFMTAGGVLQRHPGLKVAFLEANGGWIVPWLERLDHHFEIYGWDVPWLEMAPSAYFRRQCWISFDVDESTLAFTARSPLVGADRILWASDFPHPDAKHPGTTAMLAESIAELPRADQERIAGRNAADLYGLDLEV</sequence>
<reference evidence="3" key="1">
    <citation type="submission" date="2023-01" db="EMBL/GenBank/DDBJ databases">
        <title>The diversity of Class Acidimicrobiia in South China Sea sediment environments and the proposal of Iamia marina sp. nov., a novel species of the genus Iamia.</title>
        <authorList>
            <person name="He Y."/>
            <person name="Tian X."/>
        </authorList>
    </citation>
    <scope>NUCLEOTIDE SEQUENCE</scope>
    <source>
        <strain evidence="3">DSM 19957</strain>
    </source>
</reference>
<dbReference type="AlphaFoldDB" id="A0AAF0BUL9"/>
<dbReference type="SUPFAM" id="SSF51556">
    <property type="entry name" value="Metallo-dependent hydrolases"/>
    <property type="match status" value="1"/>
</dbReference>
<dbReference type="InterPro" id="IPR032466">
    <property type="entry name" value="Metal_Hydrolase"/>
</dbReference>
<dbReference type="GO" id="GO:0016787">
    <property type="term" value="F:hydrolase activity"/>
    <property type="evidence" value="ECO:0007669"/>
    <property type="project" value="InterPro"/>
</dbReference>
<evidence type="ECO:0000256" key="1">
    <source>
        <dbReference type="ARBA" id="ARBA00023239"/>
    </source>
</evidence>
<name>A0AAF0BUL9_9ACTN</name>
<organism evidence="3 4">
    <name type="scientific">Iamia majanohamensis</name>
    <dbReference type="NCBI Taxonomy" id="467976"/>
    <lineage>
        <taxon>Bacteria</taxon>
        <taxon>Bacillati</taxon>
        <taxon>Actinomycetota</taxon>
        <taxon>Acidimicrobiia</taxon>
        <taxon>Acidimicrobiales</taxon>
        <taxon>Iamiaceae</taxon>
        <taxon>Iamia</taxon>
    </lineage>
</organism>
<proteinExistence type="predicted"/>
<dbReference type="Pfam" id="PF04909">
    <property type="entry name" value="Amidohydro_2"/>
    <property type="match status" value="1"/>
</dbReference>
<keyword evidence="4" id="KW-1185">Reference proteome</keyword>
<dbReference type="InterPro" id="IPR006680">
    <property type="entry name" value="Amidohydro-rel"/>
</dbReference>
<dbReference type="KEGG" id="ima:PO878_15490"/>
<accession>A0AAF0BUL9</accession>
<dbReference type="InterPro" id="IPR032465">
    <property type="entry name" value="ACMSD"/>
</dbReference>
<feature type="domain" description="Amidohydrolase-related" evidence="2">
    <location>
        <begin position="100"/>
        <end position="396"/>
    </location>
</feature>
<dbReference type="GO" id="GO:0016831">
    <property type="term" value="F:carboxy-lyase activity"/>
    <property type="evidence" value="ECO:0007669"/>
    <property type="project" value="InterPro"/>
</dbReference>
<dbReference type="PANTHER" id="PTHR21240">
    <property type="entry name" value="2-AMINO-3-CARBOXYLMUCONATE-6-SEMIALDEHYDE DECARBOXYLASE"/>
    <property type="match status" value="1"/>
</dbReference>